<dbReference type="Pfam" id="PF14230">
    <property type="entry name" value="DUF4333"/>
    <property type="match status" value="1"/>
</dbReference>
<feature type="domain" description="DUF4333" evidence="3">
    <location>
        <begin position="191"/>
        <end position="264"/>
    </location>
</feature>
<keyword evidence="2" id="KW-1133">Transmembrane helix</keyword>
<evidence type="ECO:0000313" key="5">
    <source>
        <dbReference type="Proteomes" id="UP000322244"/>
    </source>
</evidence>
<accession>A0A5A7S7X1</accession>
<name>A0A5A7S7X1_9NOCA</name>
<feature type="transmembrane region" description="Helical" evidence="2">
    <location>
        <begin position="175"/>
        <end position="197"/>
    </location>
</feature>
<keyword evidence="2" id="KW-0472">Membrane</keyword>
<organism evidence="4 5">
    <name type="scientific">Antrihabitans cavernicola</name>
    <dbReference type="NCBI Taxonomy" id="2495913"/>
    <lineage>
        <taxon>Bacteria</taxon>
        <taxon>Bacillati</taxon>
        <taxon>Actinomycetota</taxon>
        <taxon>Actinomycetes</taxon>
        <taxon>Mycobacteriales</taxon>
        <taxon>Nocardiaceae</taxon>
        <taxon>Antrihabitans</taxon>
    </lineage>
</organism>
<reference evidence="4 5" key="1">
    <citation type="submission" date="2019-07" db="EMBL/GenBank/DDBJ databases">
        <title>Rhodococcus cavernicolus sp. nov., isolated from a cave.</title>
        <authorList>
            <person name="Lee S.D."/>
        </authorList>
    </citation>
    <scope>NUCLEOTIDE SEQUENCE [LARGE SCALE GENOMIC DNA]</scope>
    <source>
        <strain evidence="4 5">C1-24</strain>
    </source>
</reference>
<dbReference type="InterPro" id="IPR025637">
    <property type="entry name" value="DUF4333"/>
</dbReference>
<protein>
    <submittedName>
        <fullName evidence="4">DUF4333 domain-containing protein</fullName>
    </submittedName>
</protein>
<feature type="compositionally biased region" description="Low complexity" evidence="1">
    <location>
        <begin position="51"/>
        <end position="161"/>
    </location>
</feature>
<evidence type="ECO:0000313" key="4">
    <source>
        <dbReference type="EMBL" id="KAA0021299.1"/>
    </source>
</evidence>
<dbReference type="RefSeq" id="WP_149431803.1">
    <property type="nucleotide sequence ID" value="NZ_VLNY01000010.1"/>
</dbReference>
<sequence>MSGPYGPTNPDDQWAGPGKDSAGATPSGPVEDNADDVTKVFNNPPQPSQPQAPYQAPQPQQPQPQQQSPQGQWGQAPQQPNQQWGQQAPAQQQWGQQAPPQGQWGQAPQQPNQQWGQQAPAQQQWGQQAPPQGQWGQAPQQPNQQWGQSPQQPNQQWGQQPDPFAQAKPQKKSKLPLFIGAGVLALIAIAVVLFFVLGSKDTLDQNAAQEGVQKVLTDSYGAEDVTDVSCPADQEVKKDATFDCTVKVGGDEKKVTVKFTDDSGTYEVGRPN</sequence>
<dbReference type="EMBL" id="VLNY01000010">
    <property type="protein sequence ID" value="KAA0021299.1"/>
    <property type="molecule type" value="Genomic_DNA"/>
</dbReference>
<gene>
    <name evidence="4" type="ORF">FOY51_18790</name>
</gene>
<feature type="region of interest" description="Disordered" evidence="1">
    <location>
        <begin position="1"/>
        <end position="171"/>
    </location>
</feature>
<dbReference type="AlphaFoldDB" id="A0A5A7S7X1"/>
<dbReference type="OrthoDB" id="3625154at2"/>
<comment type="caution">
    <text evidence="4">The sequence shown here is derived from an EMBL/GenBank/DDBJ whole genome shotgun (WGS) entry which is preliminary data.</text>
</comment>
<evidence type="ECO:0000256" key="1">
    <source>
        <dbReference type="SAM" id="MobiDB-lite"/>
    </source>
</evidence>
<keyword evidence="5" id="KW-1185">Reference proteome</keyword>
<proteinExistence type="predicted"/>
<dbReference type="Proteomes" id="UP000322244">
    <property type="component" value="Unassembled WGS sequence"/>
</dbReference>
<keyword evidence="2" id="KW-0812">Transmembrane</keyword>
<evidence type="ECO:0000259" key="3">
    <source>
        <dbReference type="Pfam" id="PF14230"/>
    </source>
</evidence>
<evidence type="ECO:0000256" key="2">
    <source>
        <dbReference type="SAM" id="Phobius"/>
    </source>
</evidence>